<protein>
    <submittedName>
        <fullName evidence="2">Uncharacterized protein</fullName>
    </submittedName>
</protein>
<name>A0A167IFD2_CALVF</name>
<gene>
    <name evidence="2" type="ORF">CALVIDRAFT_540856</name>
</gene>
<organism evidence="2 3">
    <name type="scientific">Calocera viscosa (strain TUFC12733)</name>
    <dbReference type="NCBI Taxonomy" id="1330018"/>
    <lineage>
        <taxon>Eukaryota</taxon>
        <taxon>Fungi</taxon>
        <taxon>Dikarya</taxon>
        <taxon>Basidiomycota</taxon>
        <taxon>Agaricomycotina</taxon>
        <taxon>Dacrymycetes</taxon>
        <taxon>Dacrymycetales</taxon>
        <taxon>Dacrymycetaceae</taxon>
        <taxon>Calocera</taxon>
    </lineage>
</organism>
<reference evidence="2 3" key="1">
    <citation type="journal article" date="2016" name="Mol. Biol. Evol.">
        <title>Comparative Genomics of Early-Diverging Mushroom-Forming Fungi Provides Insights into the Origins of Lignocellulose Decay Capabilities.</title>
        <authorList>
            <person name="Nagy L.G."/>
            <person name="Riley R."/>
            <person name="Tritt A."/>
            <person name="Adam C."/>
            <person name="Daum C."/>
            <person name="Floudas D."/>
            <person name="Sun H."/>
            <person name="Yadav J.S."/>
            <person name="Pangilinan J."/>
            <person name="Larsson K.H."/>
            <person name="Matsuura K."/>
            <person name="Barry K."/>
            <person name="Labutti K."/>
            <person name="Kuo R."/>
            <person name="Ohm R.A."/>
            <person name="Bhattacharya S.S."/>
            <person name="Shirouzu T."/>
            <person name="Yoshinaga Y."/>
            <person name="Martin F.M."/>
            <person name="Grigoriev I.V."/>
            <person name="Hibbett D.S."/>
        </authorList>
    </citation>
    <scope>NUCLEOTIDE SEQUENCE [LARGE SCALE GENOMIC DNA]</scope>
    <source>
        <strain evidence="2 3">TUFC12733</strain>
    </source>
</reference>
<accession>A0A167IFD2</accession>
<keyword evidence="3" id="KW-1185">Reference proteome</keyword>
<feature type="compositionally biased region" description="Acidic residues" evidence="1">
    <location>
        <begin position="142"/>
        <end position="156"/>
    </location>
</feature>
<feature type="compositionally biased region" description="Polar residues" evidence="1">
    <location>
        <begin position="184"/>
        <end position="203"/>
    </location>
</feature>
<dbReference type="EMBL" id="KV417309">
    <property type="protein sequence ID" value="KZO92591.1"/>
    <property type="molecule type" value="Genomic_DNA"/>
</dbReference>
<feature type="compositionally biased region" description="Low complexity" evidence="1">
    <location>
        <begin position="88"/>
        <end position="101"/>
    </location>
</feature>
<dbReference type="Proteomes" id="UP000076738">
    <property type="component" value="Unassembled WGS sequence"/>
</dbReference>
<feature type="region of interest" description="Disordered" evidence="1">
    <location>
        <begin position="1"/>
        <end position="235"/>
    </location>
</feature>
<sequence>MAPTATLVASTQSHAQSGVSGAQRRPPGRPRPVANRLHNRSHSSTKLTTTGLALTQAHPENPAQNEEPKPKRRIKSVEDITLLRPHGSTASLSRPRPTSRLSNKRTVTRQPSVGENVKVAGAVDDEDWTSESGASSPTQAPDEGDQEDEEDEEYDGPEIRIRSHVPTAPGTHSTGRASPDENRSPTPTLQKTTADPSGLSIQTEFPALPSPEPYSNKALYRAPRSPHTPGRLRPMALIRPPSFASAVVTAPPVLDKQTVVLSGPDSPASDLLPDSPKPASSAHERTPSIAPSISSVVPSRVRTISAMSGASATASRAMDALNRANANTFLASHFPHVPPQDQVHHLLPSKFVPSHMAVKRARTPVDDAVARIRPTLKAV</sequence>
<dbReference type="AlphaFoldDB" id="A0A167IFD2"/>
<feature type="compositionally biased region" description="Polar residues" evidence="1">
    <location>
        <begin position="7"/>
        <end position="20"/>
    </location>
</feature>
<evidence type="ECO:0000313" key="3">
    <source>
        <dbReference type="Proteomes" id="UP000076738"/>
    </source>
</evidence>
<dbReference type="OrthoDB" id="3361358at2759"/>
<feature type="region of interest" description="Disordered" evidence="1">
    <location>
        <begin position="258"/>
        <end position="294"/>
    </location>
</feature>
<evidence type="ECO:0000256" key="1">
    <source>
        <dbReference type="SAM" id="MobiDB-lite"/>
    </source>
</evidence>
<evidence type="ECO:0000313" key="2">
    <source>
        <dbReference type="EMBL" id="KZO92591.1"/>
    </source>
</evidence>
<proteinExistence type="predicted"/>
<feature type="compositionally biased region" description="Polar residues" evidence="1">
    <location>
        <begin position="130"/>
        <end position="139"/>
    </location>
</feature>
<feature type="compositionally biased region" description="Polar residues" evidence="1">
    <location>
        <begin position="44"/>
        <end position="53"/>
    </location>
</feature>